<evidence type="ECO:0000256" key="15">
    <source>
        <dbReference type="ARBA" id="ARBA00049142"/>
    </source>
</evidence>
<dbReference type="PROSITE" id="PS00076">
    <property type="entry name" value="PYRIDINE_REDOX_1"/>
    <property type="match status" value="1"/>
</dbReference>
<feature type="binding site" evidence="18">
    <location>
        <position position="310"/>
    </location>
    <ligand>
        <name>FAD</name>
        <dbReference type="ChEBI" id="CHEBI:57692"/>
    </ligand>
</feature>
<dbReference type="InterPro" id="IPR036188">
    <property type="entry name" value="FAD/NAD-bd_sf"/>
</dbReference>
<dbReference type="FunCoup" id="B3RLQ8">
    <property type="interactions" value="1111"/>
</dbReference>
<keyword evidence="12" id="KW-0496">Mitochondrion</keyword>
<dbReference type="GeneID" id="6749242"/>
<feature type="disulfide bond" description="Redox-active" evidence="19">
    <location>
        <begin position="46"/>
        <end position="51"/>
    </location>
</feature>
<dbReference type="InterPro" id="IPR016156">
    <property type="entry name" value="FAD/NAD-linked_Rdtase_dimer_sf"/>
</dbReference>
<dbReference type="FunFam" id="3.50.50.60:FF:000484">
    <property type="entry name" value="Glutathione reductase, mitochondrial"/>
    <property type="match status" value="1"/>
</dbReference>
<keyword evidence="8 21" id="KW-0521">NADP</keyword>
<dbReference type="GO" id="GO:0045454">
    <property type="term" value="P:cell redox homeostasis"/>
    <property type="evidence" value="ECO:0000318"/>
    <property type="project" value="GO_Central"/>
</dbReference>
<evidence type="ECO:0000256" key="10">
    <source>
        <dbReference type="ARBA" id="ARBA00022990"/>
    </source>
</evidence>
<evidence type="ECO:0000256" key="13">
    <source>
        <dbReference type="ARBA" id="ARBA00023157"/>
    </source>
</evidence>
<evidence type="ECO:0000256" key="21">
    <source>
        <dbReference type="RuleBase" id="RU365016"/>
    </source>
</evidence>
<dbReference type="InterPro" id="IPR006322">
    <property type="entry name" value="Glutathione_Rdtase_euk/bac"/>
</dbReference>
<dbReference type="Proteomes" id="UP000009022">
    <property type="component" value="Unassembled WGS sequence"/>
</dbReference>
<feature type="domain" description="Pyridine nucleotide-disulphide oxidoreductase dimerisation" evidence="22">
    <location>
        <begin position="346"/>
        <end position="456"/>
    </location>
</feature>
<evidence type="ECO:0000256" key="7">
    <source>
        <dbReference type="ARBA" id="ARBA00022827"/>
    </source>
</evidence>
<proteinExistence type="inferred from homology"/>
<dbReference type="GO" id="GO:0006749">
    <property type="term" value="P:glutathione metabolic process"/>
    <property type="evidence" value="ECO:0000318"/>
    <property type="project" value="GO_Central"/>
</dbReference>
<dbReference type="NCBIfam" id="NF004776">
    <property type="entry name" value="PRK06116.1"/>
    <property type="match status" value="1"/>
</dbReference>
<dbReference type="PANTHER" id="PTHR42737:SF2">
    <property type="entry name" value="GLUTATHIONE REDUCTASE"/>
    <property type="match status" value="1"/>
</dbReference>
<dbReference type="GO" id="GO:0034599">
    <property type="term" value="P:cellular response to oxidative stress"/>
    <property type="evidence" value="ECO:0000318"/>
    <property type="project" value="GO_Central"/>
</dbReference>
<evidence type="ECO:0000256" key="1">
    <source>
        <dbReference type="ARBA" id="ARBA00004173"/>
    </source>
</evidence>
<dbReference type="InterPro" id="IPR004099">
    <property type="entry name" value="Pyr_nucl-diS_OxRdtase_dimer"/>
</dbReference>
<dbReference type="FunFam" id="3.50.50.60:FF:000671">
    <property type="entry name" value="Thioredoxin reductase 2, tandem duplicate 1"/>
    <property type="match status" value="1"/>
</dbReference>
<dbReference type="eggNOG" id="KOG0405">
    <property type="taxonomic scope" value="Eukaryota"/>
</dbReference>
<evidence type="ECO:0000256" key="12">
    <source>
        <dbReference type="ARBA" id="ARBA00023128"/>
    </source>
</evidence>
<dbReference type="InterPro" id="IPR012999">
    <property type="entry name" value="Pyr_OxRdtase_I_AS"/>
</dbReference>
<dbReference type="InterPro" id="IPR023753">
    <property type="entry name" value="FAD/NAD-binding_dom"/>
</dbReference>
<dbReference type="PhylomeDB" id="B3RLQ8"/>
<evidence type="ECO:0000256" key="14">
    <source>
        <dbReference type="ARBA" id="ARBA00023284"/>
    </source>
</evidence>
<protein>
    <recommendedName>
        <fullName evidence="21">Glutathione reductase</fullName>
        <ecNumber evidence="21">1.8.1.7</ecNumber>
    </recommendedName>
</protein>
<dbReference type="AlphaFoldDB" id="B3RLQ8"/>
<dbReference type="Gene3D" id="3.30.390.30">
    <property type="match status" value="1"/>
</dbReference>
<dbReference type="OMA" id="MSKHYDY"/>
<comment type="cofactor">
    <cofactor evidence="18">
        <name>FAD</name>
        <dbReference type="ChEBI" id="CHEBI:57692"/>
    </cofactor>
    <text evidence="18">Binds 1 FAD per subunit.</text>
</comment>
<evidence type="ECO:0000256" key="9">
    <source>
        <dbReference type="ARBA" id="ARBA00022946"/>
    </source>
</evidence>
<keyword evidence="7 18" id="KW-0274">FAD</keyword>
<keyword evidence="10" id="KW-0007">Acetylation</keyword>
<name>B3RLQ8_TRIAD</name>
<dbReference type="SUPFAM" id="SSF55424">
    <property type="entry name" value="FAD/NAD-linked reductases, dimerisation (C-terminal) domain"/>
    <property type="match status" value="1"/>
</dbReference>
<evidence type="ECO:0000256" key="17">
    <source>
        <dbReference type="PIRSR" id="PIRSR000350-2"/>
    </source>
</evidence>
<comment type="subcellular location">
    <subcellularLocation>
        <location evidence="2 21">Cytoplasm</location>
    </subcellularLocation>
    <subcellularLocation>
        <location evidence="1">Mitochondrion</location>
    </subcellularLocation>
</comment>
<dbReference type="PRINTS" id="PR00411">
    <property type="entry name" value="PNDRDTASEI"/>
</dbReference>
<comment type="similarity">
    <text evidence="3 20">Belongs to the class-I pyridine nucleotide-disulfide oxidoreductase family.</text>
</comment>
<evidence type="ECO:0000256" key="18">
    <source>
        <dbReference type="PIRSR" id="PIRSR000350-3"/>
    </source>
</evidence>
<dbReference type="FunFam" id="3.30.390.30:FF:000003">
    <property type="entry name" value="Glutathione reductase"/>
    <property type="match status" value="1"/>
</dbReference>
<feature type="binding site" evidence="18">
    <location>
        <position position="55"/>
    </location>
    <ligand>
        <name>FAD</name>
        <dbReference type="ChEBI" id="CHEBI:57692"/>
    </ligand>
</feature>
<dbReference type="GO" id="GO:0050661">
    <property type="term" value="F:NADP binding"/>
    <property type="evidence" value="ECO:0007669"/>
    <property type="project" value="InterPro"/>
</dbReference>
<keyword evidence="18" id="KW-0520">NAD</keyword>
<dbReference type="NCBIfam" id="TIGR01421">
    <property type="entry name" value="gluta_reduc_1"/>
    <property type="match status" value="1"/>
</dbReference>
<dbReference type="CTD" id="6749242"/>
<dbReference type="Pfam" id="PF07992">
    <property type="entry name" value="Pyr_redox_2"/>
    <property type="match status" value="1"/>
</dbReference>
<evidence type="ECO:0000256" key="3">
    <source>
        <dbReference type="ARBA" id="ARBA00007532"/>
    </source>
</evidence>
<dbReference type="GO" id="GO:0005829">
    <property type="term" value="C:cytosol"/>
    <property type="evidence" value="ECO:0000318"/>
    <property type="project" value="GO_Central"/>
</dbReference>
<dbReference type="OrthoDB" id="5956163at2759"/>
<keyword evidence="14 20" id="KW-0676">Redox-active center</keyword>
<dbReference type="KEGG" id="tad:TRIADDRAFT_52087"/>
<dbReference type="InterPro" id="IPR001100">
    <property type="entry name" value="Pyr_nuc-diS_OxRdtase"/>
</dbReference>
<evidence type="ECO:0000256" key="20">
    <source>
        <dbReference type="RuleBase" id="RU003691"/>
    </source>
</evidence>
<sequence>MAAQICRHFDYLVIGGGSGGLASARRAAKLGAKAAVIESGRIGGTCVNVGCVPKKVMFNTALHSEFIHDHKDYGFSIGEAKFDWSVIKKSRDAYIQRLNGIYHRNLAKDGVQEITGFAKFCGYKQVEVNGEVYTADHILIATGGYPDVPNKPGAEYGITSDGFFDLEDLPKKTVVVGAGYIAVELAGILNALGSDVSLLIRRDKVLRSFDISLSEIITEELKNTGVKVMSQTQVSKVTKNESSGLLTVDLQTEGDIKEIANVDCLLWAIGRSPTTAINLDVAGVELNSKGFITVDEYQNTSTSGIYALGDVCGHYLLTPVAIAAGRRLAHRLFENKADSKLDYSNIATVVFSHPPMGTVGLTEDEAVQKFGRENLKIYRSKFTPMYHAVTTRKTPSLMKLITVLPEEKIVGLHILGIGSDEMLQGFAVALKMGATKADFDNTVAIHPTSSEELVTMT</sequence>
<keyword evidence="13" id="KW-1015">Disulfide bond</keyword>
<dbReference type="GO" id="GO:0005739">
    <property type="term" value="C:mitochondrion"/>
    <property type="evidence" value="ECO:0000318"/>
    <property type="project" value="GO_Central"/>
</dbReference>
<accession>B3RLQ8</accession>
<keyword evidence="6 20" id="KW-0285">Flavoprotein</keyword>
<dbReference type="InParanoid" id="B3RLQ8"/>
<evidence type="ECO:0000256" key="19">
    <source>
        <dbReference type="PIRSR" id="PIRSR000350-4"/>
    </source>
</evidence>
<dbReference type="InterPro" id="IPR046952">
    <property type="entry name" value="GSHR/TRXR-like"/>
</dbReference>
<keyword evidence="9" id="KW-0809">Transit peptide</keyword>
<dbReference type="FunFam" id="3.50.50.60:FF:000141">
    <property type="entry name" value="Glutathione reductase"/>
    <property type="match status" value="1"/>
</dbReference>
<dbReference type="SUPFAM" id="SSF51905">
    <property type="entry name" value="FAD/NAD(P)-binding domain"/>
    <property type="match status" value="1"/>
</dbReference>
<comment type="function">
    <text evidence="16 21">Catalyzes the reduction of glutathione disulfide (GSSG) to reduced glutathione (GSH). Constitutes the major mechanism to maintain a high GSH:GSSG ratio in the cytosol.</text>
</comment>
<dbReference type="Gene3D" id="3.50.50.60">
    <property type="entry name" value="FAD/NAD(P)-binding domain"/>
    <property type="match status" value="2"/>
</dbReference>
<gene>
    <name evidence="24" type="ORF">TRIADDRAFT_52087</name>
</gene>
<evidence type="ECO:0000313" key="25">
    <source>
        <dbReference type="Proteomes" id="UP000009022"/>
    </source>
</evidence>
<dbReference type="STRING" id="10228.B3RLQ8"/>
<dbReference type="GO" id="GO:0004362">
    <property type="term" value="F:glutathione-disulfide reductase (NADPH) activity"/>
    <property type="evidence" value="ECO:0000318"/>
    <property type="project" value="GO_Central"/>
</dbReference>
<evidence type="ECO:0000256" key="2">
    <source>
        <dbReference type="ARBA" id="ARBA00004496"/>
    </source>
</evidence>
<dbReference type="PANTHER" id="PTHR42737">
    <property type="entry name" value="GLUTATHIONE REDUCTASE"/>
    <property type="match status" value="1"/>
</dbReference>
<feature type="binding site" evidence="18">
    <location>
        <begin position="177"/>
        <end position="184"/>
    </location>
    <ligand>
        <name>NAD(+)</name>
        <dbReference type="ChEBI" id="CHEBI:57540"/>
    </ligand>
</feature>
<organism evidence="24 25">
    <name type="scientific">Trichoplax adhaerens</name>
    <name type="common">Trichoplax reptans</name>
    <dbReference type="NCBI Taxonomy" id="10228"/>
    <lineage>
        <taxon>Eukaryota</taxon>
        <taxon>Metazoa</taxon>
        <taxon>Placozoa</taxon>
        <taxon>Uniplacotomia</taxon>
        <taxon>Trichoplacea</taxon>
        <taxon>Trichoplacidae</taxon>
        <taxon>Trichoplax</taxon>
    </lineage>
</organism>
<dbReference type="HOGENOM" id="CLU_016755_2_2_1"/>
<dbReference type="PIRSF" id="PIRSF000350">
    <property type="entry name" value="Mercury_reductase_MerA"/>
    <property type="match status" value="1"/>
</dbReference>
<feature type="domain" description="FAD/NAD(P)-binding" evidence="23">
    <location>
        <begin position="9"/>
        <end position="325"/>
    </location>
</feature>
<dbReference type="GO" id="GO:0050660">
    <property type="term" value="F:flavin adenine dinucleotide binding"/>
    <property type="evidence" value="ECO:0000318"/>
    <property type="project" value="GO_Central"/>
</dbReference>
<evidence type="ECO:0000256" key="11">
    <source>
        <dbReference type="ARBA" id="ARBA00023002"/>
    </source>
</evidence>
<comment type="catalytic activity">
    <reaction evidence="15 21">
        <text>2 glutathione + NADP(+) = glutathione disulfide + NADPH + H(+)</text>
        <dbReference type="Rhea" id="RHEA:11740"/>
        <dbReference type="ChEBI" id="CHEBI:15378"/>
        <dbReference type="ChEBI" id="CHEBI:57783"/>
        <dbReference type="ChEBI" id="CHEBI:57925"/>
        <dbReference type="ChEBI" id="CHEBI:58297"/>
        <dbReference type="ChEBI" id="CHEBI:58349"/>
        <dbReference type="EC" id="1.8.1.7"/>
    </reaction>
</comment>
<evidence type="ECO:0000256" key="4">
    <source>
        <dbReference type="ARBA" id="ARBA00011748"/>
    </source>
</evidence>
<comment type="subunit">
    <text evidence="4">Homodimer; disulfide-linked.</text>
</comment>
<dbReference type="PRINTS" id="PR00368">
    <property type="entry name" value="FADPNR"/>
</dbReference>
<evidence type="ECO:0000256" key="16">
    <source>
        <dbReference type="ARBA" id="ARBA00056905"/>
    </source>
</evidence>
<evidence type="ECO:0000256" key="8">
    <source>
        <dbReference type="ARBA" id="ARBA00022857"/>
    </source>
</evidence>
<evidence type="ECO:0000259" key="23">
    <source>
        <dbReference type="Pfam" id="PF07992"/>
    </source>
</evidence>
<evidence type="ECO:0000256" key="5">
    <source>
        <dbReference type="ARBA" id="ARBA00022490"/>
    </source>
</evidence>
<dbReference type="EC" id="1.8.1.7" evidence="21"/>
<dbReference type="RefSeq" id="XP_002108773.1">
    <property type="nucleotide sequence ID" value="XM_002108737.1"/>
</dbReference>
<dbReference type="Pfam" id="PF02852">
    <property type="entry name" value="Pyr_redox_dim"/>
    <property type="match status" value="1"/>
</dbReference>
<evidence type="ECO:0000313" key="24">
    <source>
        <dbReference type="EMBL" id="EDV29571.1"/>
    </source>
</evidence>
<keyword evidence="11 20" id="KW-0560">Oxidoreductase</keyword>
<keyword evidence="5 21" id="KW-0963">Cytoplasm</keyword>
<keyword evidence="25" id="KW-1185">Reference proteome</keyword>
<reference evidence="24 25" key="1">
    <citation type="journal article" date="2008" name="Nature">
        <title>The Trichoplax genome and the nature of placozoans.</title>
        <authorList>
            <person name="Srivastava M."/>
            <person name="Begovic E."/>
            <person name="Chapman J."/>
            <person name="Putnam N.H."/>
            <person name="Hellsten U."/>
            <person name="Kawashima T."/>
            <person name="Kuo A."/>
            <person name="Mitros T."/>
            <person name="Salamov A."/>
            <person name="Carpenter M.L."/>
            <person name="Signorovitch A.Y."/>
            <person name="Moreno M.A."/>
            <person name="Kamm K."/>
            <person name="Grimwood J."/>
            <person name="Schmutz J."/>
            <person name="Shapiro H."/>
            <person name="Grigoriev I.V."/>
            <person name="Buss L.W."/>
            <person name="Schierwater B."/>
            <person name="Dellaporta S.L."/>
            <person name="Rokhsar D.S."/>
        </authorList>
    </citation>
    <scope>NUCLEOTIDE SEQUENCE [LARGE SCALE GENOMIC DNA]</scope>
    <source>
        <strain evidence="24 25">Grell-BS-1999</strain>
    </source>
</reference>
<evidence type="ECO:0000259" key="22">
    <source>
        <dbReference type="Pfam" id="PF02852"/>
    </source>
</evidence>
<evidence type="ECO:0000256" key="6">
    <source>
        <dbReference type="ARBA" id="ARBA00022630"/>
    </source>
</evidence>
<feature type="active site" description="Proton acceptor" evidence="17">
    <location>
        <position position="446"/>
    </location>
</feature>
<keyword evidence="18" id="KW-0547">Nucleotide-binding</keyword>
<feature type="binding site" evidence="18">
    <location>
        <position position="270"/>
    </location>
    <ligand>
        <name>NAD(+)</name>
        <dbReference type="ChEBI" id="CHEBI:57540"/>
    </ligand>
</feature>
<dbReference type="EMBL" id="DS985241">
    <property type="protein sequence ID" value="EDV29571.1"/>
    <property type="molecule type" value="Genomic_DNA"/>
</dbReference>